<evidence type="ECO:0000313" key="7">
    <source>
        <dbReference type="Proteomes" id="UP000007718"/>
    </source>
</evidence>
<keyword evidence="7" id="KW-1185">Reference proteome</keyword>
<dbReference type="Proteomes" id="UP000007718">
    <property type="component" value="Plasmid pDEIPR01"/>
</dbReference>
<dbReference type="InterPro" id="IPR000683">
    <property type="entry name" value="Gfo/Idh/MocA-like_OxRdtase_N"/>
</dbReference>
<dbReference type="InterPro" id="IPR004104">
    <property type="entry name" value="Gfo/Idh/MocA-like_OxRdtase_C"/>
</dbReference>
<dbReference type="NCBIfam" id="NF008607">
    <property type="entry name" value="PRK11579.1"/>
    <property type="match status" value="1"/>
</dbReference>
<comment type="similarity">
    <text evidence="1">Belongs to the Gfo/Idh/MocA family.</text>
</comment>
<protein>
    <submittedName>
        <fullName evidence="6">Oxidoreductase domain protein</fullName>
    </submittedName>
</protein>
<dbReference type="AlphaFoldDB" id="F0RPK9"/>
<dbReference type="Pfam" id="PF01408">
    <property type="entry name" value="GFO_IDH_MocA"/>
    <property type="match status" value="1"/>
</dbReference>
<dbReference type="SUPFAM" id="SSF51735">
    <property type="entry name" value="NAD(P)-binding Rossmann-fold domains"/>
    <property type="match status" value="1"/>
</dbReference>
<gene>
    <name evidence="6" type="ordered locus">Deipr_2186</name>
</gene>
<feature type="domain" description="Gfo/Idh/MocA-like oxidoreductase C-terminal" evidence="5">
    <location>
        <begin position="138"/>
        <end position="346"/>
    </location>
</feature>
<keyword evidence="6" id="KW-0614">Plasmid</keyword>
<evidence type="ECO:0000313" key="6">
    <source>
        <dbReference type="EMBL" id="ADY27315.1"/>
    </source>
</evidence>
<dbReference type="HOGENOM" id="CLU_023194_19_1_0"/>
<evidence type="ECO:0000256" key="3">
    <source>
        <dbReference type="SAM" id="MobiDB-lite"/>
    </source>
</evidence>
<geneLocation type="plasmid" evidence="6 7">
    <name>pDEIPR01</name>
</geneLocation>
<dbReference type="RefSeq" id="WP_013623047.1">
    <property type="nucleotide sequence ID" value="NC_015169.1"/>
</dbReference>
<evidence type="ECO:0000259" key="5">
    <source>
        <dbReference type="Pfam" id="PF02894"/>
    </source>
</evidence>
<dbReference type="Gene3D" id="3.30.360.10">
    <property type="entry name" value="Dihydrodipicolinate Reductase, domain 2"/>
    <property type="match status" value="1"/>
</dbReference>
<sequence>MSAATPLRTALLGYGSVSQVFHVPLLRALPEFRLVAAASQNPQTPAALPEAQVFATPEALLAGSDAELVVVATPNRTHFALARAALESGRHVLVEKPFTLTVGEAQALVTLAQERGLVLSVFQNRRWDGDFLTLQQVLAGRELGRVTALHSHFDRFRPQVRDRWRESDEPGAGIWYDLGPHLVDQALTLFGLPRRVRADLARMRSGARSDDHAEVTLDYSDTGGERRVTLHASMLTAYAAPRFVAHGTAGSFVIEGLDPQEEALKAGETPGAPGWGLGAPDGRLFSGQGERAVPRLPGDYPAFYRALAAAIREGSPPPVTPQQALDTMRVLVAAQRSQDQGGWVSLEPAAPPARALDSDL</sequence>
<dbReference type="GO" id="GO:0000166">
    <property type="term" value="F:nucleotide binding"/>
    <property type="evidence" value="ECO:0007669"/>
    <property type="project" value="InterPro"/>
</dbReference>
<dbReference type="Pfam" id="PF02894">
    <property type="entry name" value="GFO_IDH_MocA_C"/>
    <property type="match status" value="1"/>
</dbReference>
<keyword evidence="2" id="KW-0560">Oxidoreductase</keyword>
<feature type="region of interest" description="Disordered" evidence="3">
    <location>
        <begin position="338"/>
        <end position="360"/>
    </location>
</feature>
<accession>F0RPK9</accession>
<reference evidence="6 7" key="1">
    <citation type="submission" date="2011-02" db="EMBL/GenBank/DDBJ databases">
        <title>The complete sequence of plasmid1 of Deinococcus proteolyticus DSM 20540.</title>
        <authorList>
            <consortium name="US DOE Joint Genome Institute (JGI-PGF)"/>
            <person name="Lucas S."/>
            <person name="Copeland A."/>
            <person name="Lapidus A."/>
            <person name="Bruce D."/>
            <person name="Goodwin L."/>
            <person name="Pitluck S."/>
            <person name="Kyrpides N."/>
            <person name="Mavromatis K."/>
            <person name="Pagani I."/>
            <person name="Ivanova N."/>
            <person name="Ovchinnikova G."/>
            <person name="Zeytun A."/>
            <person name="Detter J.C."/>
            <person name="Han C."/>
            <person name="Land M."/>
            <person name="Hauser L."/>
            <person name="Markowitz V."/>
            <person name="Cheng J.-F."/>
            <person name="Hugenholtz P."/>
            <person name="Woyke T."/>
            <person name="Wu D."/>
            <person name="Pukall R."/>
            <person name="Steenblock K."/>
            <person name="Brambilla E."/>
            <person name="Klenk H.-P."/>
            <person name="Eisen J.A."/>
        </authorList>
    </citation>
    <scope>NUCLEOTIDE SEQUENCE [LARGE SCALE GENOMIC DNA]</scope>
    <source>
        <strain evidence="7">ATCC 35074 / DSM 20540 / JCM 6276 / NBRC 101906 / NCIMB 13154 / VKM Ac-1939 / CCM 2703 / MRP</strain>
        <plasmid evidence="7">Plasmid pDEIPR01</plasmid>
    </source>
</reference>
<evidence type="ECO:0000256" key="2">
    <source>
        <dbReference type="ARBA" id="ARBA00023002"/>
    </source>
</evidence>
<evidence type="ECO:0000256" key="1">
    <source>
        <dbReference type="ARBA" id="ARBA00010928"/>
    </source>
</evidence>
<dbReference type="PANTHER" id="PTHR43708">
    <property type="entry name" value="CONSERVED EXPRESSED OXIDOREDUCTASE (EUROFUNG)"/>
    <property type="match status" value="1"/>
</dbReference>
<organism evidence="6 7">
    <name type="scientific">Deinococcus proteolyticus (strain ATCC 35074 / DSM 20540 / JCM 6276 / NBRC 101906 / NCIMB 13154 / VKM Ac-1939 / CCM 2703 / MRP)</name>
    <dbReference type="NCBI Taxonomy" id="693977"/>
    <lineage>
        <taxon>Bacteria</taxon>
        <taxon>Thermotogati</taxon>
        <taxon>Deinococcota</taxon>
        <taxon>Deinococci</taxon>
        <taxon>Deinococcales</taxon>
        <taxon>Deinococcaceae</taxon>
        <taxon>Deinococcus</taxon>
    </lineage>
</organism>
<dbReference type="KEGG" id="dpt:Deipr_2186"/>
<dbReference type="EMBL" id="CP002537">
    <property type="protein sequence ID" value="ADY27315.1"/>
    <property type="molecule type" value="Genomic_DNA"/>
</dbReference>
<feature type="domain" description="Gfo/Idh/MocA-like oxidoreductase N-terminal" evidence="4">
    <location>
        <begin position="8"/>
        <end position="121"/>
    </location>
</feature>
<dbReference type="PANTHER" id="PTHR43708:SF5">
    <property type="entry name" value="CONSERVED EXPRESSED OXIDOREDUCTASE (EUROFUNG)-RELATED"/>
    <property type="match status" value="1"/>
</dbReference>
<dbReference type="InterPro" id="IPR036291">
    <property type="entry name" value="NAD(P)-bd_dom_sf"/>
</dbReference>
<evidence type="ECO:0000259" key="4">
    <source>
        <dbReference type="Pfam" id="PF01408"/>
    </source>
</evidence>
<dbReference type="OrthoDB" id="9815825at2"/>
<dbReference type="Gene3D" id="3.40.50.720">
    <property type="entry name" value="NAD(P)-binding Rossmann-like Domain"/>
    <property type="match status" value="1"/>
</dbReference>
<proteinExistence type="inferred from homology"/>
<dbReference type="GO" id="GO:0016491">
    <property type="term" value="F:oxidoreductase activity"/>
    <property type="evidence" value="ECO:0007669"/>
    <property type="project" value="UniProtKB-KW"/>
</dbReference>
<dbReference type="InterPro" id="IPR051317">
    <property type="entry name" value="Gfo/Idh/MocA_oxidoreduct"/>
</dbReference>
<name>F0RPK9_DEIPM</name>